<dbReference type="RefSeq" id="WP_034587113.1">
    <property type="nucleotide sequence ID" value="NZ_JRPE02000001.1"/>
</dbReference>
<sequence>MRKNRARAMNQELIARQVMAFLASLECRDEFLIKKIKRTKEFKSFVYQKEVLDCIPQLPYFKCF</sequence>
<organism evidence="1 2">
    <name type="scientific">Helicobacter magdeburgensis</name>
    <dbReference type="NCBI Taxonomy" id="471858"/>
    <lineage>
        <taxon>Bacteria</taxon>
        <taxon>Pseudomonadati</taxon>
        <taxon>Campylobacterota</taxon>
        <taxon>Epsilonproteobacteria</taxon>
        <taxon>Campylobacterales</taxon>
        <taxon>Helicobacteraceae</taxon>
        <taxon>Helicobacter</taxon>
    </lineage>
</organism>
<evidence type="ECO:0000313" key="2">
    <source>
        <dbReference type="Proteomes" id="UP000029921"/>
    </source>
</evidence>
<proteinExistence type="predicted"/>
<dbReference type="AlphaFoldDB" id="A0A4U8T2V2"/>
<comment type="caution">
    <text evidence="1">The sequence shown here is derived from an EMBL/GenBank/DDBJ whole genome shotgun (WGS) entry which is preliminary data.</text>
</comment>
<dbReference type="Proteomes" id="UP000029921">
    <property type="component" value="Unassembled WGS sequence"/>
</dbReference>
<protein>
    <submittedName>
        <fullName evidence="1">Uncharacterized protein</fullName>
    </submittedName>
</protein>
<keyword evidence="2" id="KW-1185">Reference proteome</keyword>
<dbReference type="EMBL" id="JRPE02000001">
    <property type="protein sequence ID" value="TLD93829.1"/>
    <property type="molecule type" value="Genomic_DNA"/>
</dbReference>
<gene>
    <name evidence="1" type="ORF">LS74_000310</name>
</gene>
<reference evidence="1 2" key="1">
    <citation type="journal article" date="2014" name="Genome Announc.">
        <title>Draft genome sequences of eight enterohepatic helicobacter species isolated from both laboratory and wild rodents.</title>
        <authorList>
            <person name="Sheh A."/>
            <person name="Shen Z."/>
            <person name="Fox J.G."/>
        </authorList>
    </citation>
    <scope>NUCLEOTIDE SEQUENCE [LARGE SCALE GENOMIC DNA]</scope>
    <source>
        <strain evidence="1 2">MIT 96-1001</strain>
    </source>
</reference>
<evidence type="ECO:0000313" key="1">
    <source>
        <dbReference type="EMBL" id="TLD93829.1"/>
    </source>
</evidence>
<name>A0A4U8T2V2_9HELI</name>
<accession>A0A4U8T2V2</accession>